<feature type="transmembrane region" description="Helical" evidence="6">
    <location>
        <begin position="152"/>
        <end position="171"/>
    </location>
</feature>
<keyword evidence="4 6" id="KW-1133">Transmembrane helix</keyword>
<keyword evidence="3" id="KW-0133">Cell shape</keyword>
<feature type="transmembrane region" description="Helical" evidence="6">
    <location>
        <begin position="122"/>
        <end position="140"/>
    </location>
</feature>
<feature type="transmembrane region" description="Helical" evidence="6">
    <location>
        <begin position="254"/>
        <end position="274"/>
    </location>
</feature>
<evidence type="ECO:0000256" key="4">
    <source>
        <dbReference type="ARBA" id="ARBA00022989"/>
    </source>
</evidence>
<name>A0A6L5X4C9_9FIRM</name>
<dbReference type="PANTHER" id="PTHR30474:SF3">
    <property type="entry name" value="PEPTIDOGLYCAN GLYCOSYLTRANSFERASE RODA"/>
    <property type="match status" value="1"/>
</dbReference>
<gene>
    <name evidence="7" type="ORF">FYJ35_09225</name>
</gene>
<feature type="transmembrane region" description="Helical" evidence="6">
    <location>
        <begin position="409"/>
        <end position="429"/>
    </location>
</feature>
<evidence type="ECO:0000313" key="7">
    <source>
        <dbReference type="EMBL" id="MSS15211.1"/>
    </source>
</evidence>
<evidence type="ECO:0000313" key="8">
    <source>
        <dbReference type="Proteomes" id="UP000481852"/>
    </source>
</evidence>
<proteinExistence type="predicted"/>
<comment type="subcellular location">
    <subcellularLocation>
        <location evidence="1">Membrane</location>
        <topology evidence="1">Multi-pass membrane protein</topology>
    </subcellularLocation>
</comment>
<feature type="transmembrane region" description="Helical" evidence="6">
    <location>
        <begin position="12"/>
        <end position="28"/>
    </location>
</feature>
<keyword evidence="8" id="KW-1185">Reference proteome</keyword>
<evidence type="ECO:0000256" key="5">
    <source>
        <dbReference type="ARBA" id="ARBA00023136"/>
    </source>
</evidence>
<protein>
    <submittedName>
        <fullName evidence="7">FtsW/RodA/SpoVE family cell cycle protein</fullName>
    </submittedName>
</protein>
<comment type="caution">
    <text evidence="7">The sequence shown here is derived from an EMBL/GenBank/DDBJ whole genome shotgun (WGS) entry which is preliminary data.</text>
</comment>
<dbReference type="GO" id="GO:0005886">
    <property type="term" value="C:plasma membrane"/>
    <property type="evidence" value="ECO:0007669"/>
    <property type="project" value="TreeGrafter"/>
</dbReference>
<keyword evidence="2 6" id="KW-0812">Transmembrane</keyword>
<dbReference type="GO" id="GO:0051301">
    <property type="term" value="P:cell division"/>
    <property type="evidence" value="ECO:0007669"/>
    <property type="project" value="InterPro"/>
</dbReference>
<feature type="transmembrane region" description="Helical" evidence="6">
    <location>
        <begin position="339"/>
        <end position="362"/>
    </location>
</feature>
<reference evidence="7 8" key="1">
    <citation type="submission" date="2019-08" db="EMBL/GenBank/DDBJ databases">
        <title>In-depth cultivation of the pig gut microbiome towards novel bacterial diversity and tailored functional studies.</title>
        <authorList>
            <person name="Wylensek D."/>
            <person name="Hitch T.C.A."/>
            <person name="Clavel T."/>
        </authorList>
    </citation>
    <scope>NUCLEOTIDE SEQUENCE [LARGE SCALE GENOMIC DNA]</scope>
    <source>
        <strain evidence="7 8">Oil+RF-744-WCA-WT-11</strain>
    </source>
</reference>
<feature type="transmembrane region" description="Helical" evidence="6">
    <location>
        <begin position="67"/>
        <end position="85"/>
    </location>
</feature>
<feature type="transmembrane region" description="Helical" evidence="6">
    <location>
        <begin position="369"/>
        <end position="389"/>
    </location>
</feature>
<evidence type="ECO:0000256" key="3">
    <source>
        <dbReference type="ARBA" id="ARBA00022960"/>
    </source>
</evidence>
<dbReference type="AlphaFoldDB" id="A0A6L5X4C9"/>
<dbReference type="GO" id="GO:0015648">
    <property type="term" value="F:lipid-linked peptidoglycan transporter activity"/>
    <property type="evidence" value="ECO:0007669"/>
    <property type="project" value="TreeGrafter"/>
</dbReference>
<dbReference type="Proteomes" id="UP000481852">
    <property type="component" value="Unassembled WGS sequence"/>
</dbReference>
<dbReference type="Pfam" id="PF01098">
    <property type="entry name" value="FTSW_RODA_SPOVE"/>
    <property type="match status" value="1"/>
</dbReference>
<dbReference type="EMBL" id="VULZ01000009">
    <property type="protein sequence ID" value="MSS15211.1"/>
    <property type="molecule type" value="Genomic_DNA"/>
</dbReference>
<sequence length="454" mass="50309">MFTILMKAAHYLILILMVAYTVAAYTVFRSRSRETRERLFLRQDWLLLGIHFLAYLTMYLKTLNTELLLFYAAQLVYFLFVLLLFRNLYPRISKGLLNNMCLLVMTGFVMITRLSYDESVRQFRFACIGTVIALIVPVIIRKLHLLTKMTWAYAFVGIGLLGLVMVASRSVNGAKLTLTVGGFAFQPSEFVKIIFVFAVAGLLAGEHSLKRIITATVLAAVHVGILVISTDLGSALIFFVAYLVMLFVTTRNPFLVSIGVLAGAAAAVAAYFLFSHVRVRVQIWKDPFADYAGSGYQICQSLFSIAAGGWLGTGLYQGSPGAIPYVEEDFMFSAILEEMGGIFGICLILVCLAVFIMFVNIAMKLESRFYRLAAVGFGAIYATQVFLTIGGGTKLIPMTGVTLPLVSYGGSSLLSTLIMIAIVQGLYMLRSDEVREEYETERSRISEPGQPYRD</sequence>
<evidence type="ECO:0000256" key="1">
    <source>
        <dbReference type="ARBA" id="ARBA00004141"/>
    </source>
</evidence>
<dbReference type="InterPro" id="IPR001182">
    <property type="entry name" value="FtsW/RodA"/>
</dbReference>
<accession>A0A6L5X4C9</accession>
<organism evidence="7 8">
    <name type="scientific">Porcincola intestinalis</name>
    <dbReference type="NCBI Taxonomy" id="2606632"/>
    <lineage>
        <taxon>Bacteria</taxon>
        <taxon>Bacillati</taxon>
        <taxon>Bacillota</taxon>
        <taxon>Clostridia</taxon>
        <taxon>Lachnospirales</taxon>
        <taxon>Lachnospiraceae</taxon>
        <taxon>Porcincola</taxon>
    </lineage>
</organism>
<dbReference type="PANTHER" id="PTHR30474">
    <property type="entry name" value="CELL CYCLE PROTEIN"/>
    <property type="match status" value="1"/>
</dbReference>
<keyword evidence="5 6" id="KW-0472">Membrane</keyword>
<evidence type="ECO:0000256" key="2">
    <source>
        <dbReference type="ARBA" id="ARBA00022692"/>
    </source>
</evidence>
<feature type="transmembrane region" description="Helical" evidence="6">
    <location>
        <begin position="97"/>
        <end position="116"/>
    </location>
</feature>
<dbReference type="GO" id="GO:0008360">
    <property type="term" value="P:regulation of cell shape"/>
    <property type="evidence" value="ECO:0007669"/>
    <property type="project" value="UniProtKB-KW"/>
</dbReference>
<evidence type="ECO:0000256" key="6">
    <source>
        <dbReference type="SAM" id="Phobius"/>
    </source>
</evidence>
<dbReference type="GO" id="GO:0032153">
    <property type="term" value="C:cell division site"/>
    <property type="evidence" value="ECO:0007669"/>
    <property type="project" value="TreeGrafter"/>
</dbReference>
<feature type="transmembrane region" description="Helical" evidence="6">
    <location>
        <begin position="183"/>
        <end position="205"/>
    </location>
</feature>
<feature type="transmembrane region" description="Helical" evidence="6">
    <location>
        <begin position="40"/>
        <end position="61"/>
    </location>
</feature>
<feature type="transmembrane region" description="Helical" evidence="6">
    <location>
        <begin position="295"/>
        <end position="319"/>
    </location>
</feature>
<feature type="transmembrane region" description="Helical" evidence="6">
    <location>
        <begin position="217"/>
        <end position="248"/>
    </location>
</feature>